<comment type="catalytic activity">
    <reaction evidence="8">
        <text>L-seryl-[protein] + ATP = O-phospho-L-seryl-[protein] + ADP + H(+)</text>
        <dbReference type="Rhea" id="RHEA:17989"/>
        <dbReference type="Rhea" id="RHEA-COMP:9863"/>
        <dbReference type="Rhea" id="RHEA-COMP:11604"/>
        <dbReference type="ChEBI" id="CHEBI:15378"/>
        <dbReference type="ChEBI" id="CHEBI:29999"/>
        <dbReference type="ChEBI" id="CHEBI:30616"/>
        <dbReference type="ChEBI" id="CHEBI:83421"/>
        <dbReference type="ChEBI" id="CHEBI:456216"/>
        <dbReference type="EC" id="2.7.11.1"/>
    </reaction>
</comment>
<dbReference type="Gene3D" id="2.60.40.2560">
    <property type="match status" value="1"/>
</dbReference>
<gene>
    <name evidence="14" type="primary">pknB</name>
    <name evidence="14" type="ORF">N9R04_03315</name>
</gene>
<keyword evidence="5 14" id="KW-0418">Kinase</keyword>
<dbReference type="CDD" id="cd06577">
    <property type="entry name" value="PASTA_pknB"/>
    <property type="match status" value="3"/>
</dbReference>
<keyword evidence="2" id="KW-0723">Serine/threonine-protein kinase</keyword>
<proteinExistence type="predicted"/>
<dbReference type="CDD" id="cd14014">
    <property type="entry name" value="STKc_PknB_like"/>
    <property type="match status" value="1"/>
</dbReference>
<dbReference type="SMART" id="SM00220">
    <property type="entry name" value="S_TKc"/>
    <property type="match status" value="1"/>
</dbReference>
<dbReference type="Proteomes" id="UP001209553">
    <property type="component" value="Unassembled WGS sequence"/>
</dbReference>
<evidence type="ECO:0000313" key="15">
    <source>
        <dbReference type="Proteomes" id="UP001209553"/>
    </source>
</evidence>
<keyword evidence="15" id="KW-1185">Reference proteome</keyword>
<dbReference type="EC" id="2.7.11.1" evidence="1"/>
<dbReference type="SUPFAM" id="SSF56112">
    <property type="entry name" value="Protein kinase-like (PK-like)"/>
    <property type="match status" value="1"/>
</dbReference>
<dbReference type="RefSeq" id="WP_262855125.1">
    <property type="nucleotide sequence ID" value="NZ_JAOPKZ010000004.1"/>
</dbReference>
<feature type="domain" description="Protein kinase" evidence="12">
    <location>
        <begin position="10"/>
        <end position="271"/>
    </location>
</feature>
<dbReference type="Gene3D" id="3.30.10.20">
    <property type="match status" value="3"/>
</dbReference>
<evidence type="ECO:0000259" key="12">
    <source>
        <dbReference type="PROSITE" id="PS50011"/>
    </source>
</evidence>
<evidence type="ECO:0000256" key="7">
    <source>
        <dbReference type="ARBA" id="ARBA00047899"/>
    </source>
</evidence>
<dbReference type="PROSITE" id="PS50011">
    <property type="entry name" value="PROTEIN_KINASE_DOM"/>
    <property type="match status" value="1"/>
</dbReference>
<dbReference type="Pfam" id="PF00069">
    <property type="entry name" value="Pkinase"/>
    <property type="match status" value="1"/>
</dbReference>
<evidence type="ECO:0000256" key="3">
    <source>
        <dbReference type="ARBA" id="ARBA00022679"/>
    </source>
</evidence>
<dbReference type="Pfam" id="PF03793">
    <property type="entry name" value="PASTA"/>
    <property type="match status" value="3"/>
</dbReference>
<feature type="domain" description="PASTA" evidence="13">
    <location>
        <begin position="373"/>
        <end position="440"/>
    </location>
</feature>
<dbReference type="PROSITE" id="PS00107">
    <property type="entry name" value="PROTEIN_KINASE_ATP"/>
    <property type="match status" value="1"/>
</dbReference>
<comment type="caution">
    <text evidence="14">The sequence shown here is derived from an EMBL/GenBank/DDBJ whole genome shotgun (WGS) entry which is preliminary data.</text>
</comment>
<feature type="compositionally biased region" description="Polar residues" evidence="10">
    <location>
        <begin position="308"/>
        <end position="319"/>
    </location>
</feature>
<feature type="compositionally biased region" description="Basic and acidic residues" evidence="10">
    <location>
        <begin position="617"/>
        <end position="626"/>
    </location>
</feature>
<feature type="compositionally biased region" description="Basic and acidic residues" evidence="10">
    <location>
        <begin position="579"/>
        <end position="607"/>
    </location>
</feature>
<reference evidence="14 15" key="1">
    <citation type="journal article" date="2023" name="Int. J. Syst. Evol. Microbiol.">
        <title>Streptococcus sciuri sp. nov., Staphylococcus marylandisciuri sp. nov. and Staphylococcus americanisciuri sp. nov., isolated from faeces of eastern grey squirrel (Sciurus carolinensis).</title>
        <authorList>
            <person name="Volokhov D.V."/>
            <person name="Zagorodnyaya T.A."/>
            <person name="Furtak V.A."/>
            <person name="Nattanmai G."/>
            <person name="Randall L."/>
            <person name="Jose S."/>
            <person name="Gao Y."/>
            <person name="Eisenberg T."/>
            <person name="Delmonte P."/>
            <person name="Blom J."/>
            <person name="Mitchell K.K."/>
        </authorList>
    </citation>
    <scope>NUCLEOTIDE SEQUENCE [LARGE SCALE GENOMIC DNA]</scope>
    <source>
        <strain evidence="14 15">SQ8-PEA</strain>
    </source>
</reference>
<evidence type="ECO:0000256" key="10">
    <source>
        <dbReference type="SAM" id="MobiDB-lite"/>
    </source>
</evidence>
<dbReference type="InterPro" id="IPR008271">
    <property type="entry name" value="Ser/Thr_kinase_AS"/>
</dbReference>
<dbReference type="InterPro" id="IPR000719">
    <property type="entry name" value="Prot_kinase_dom"/>
</dbReference>
<evidence type="ECO:0000256" key="2">
    <source>
        <dbReference type="ARBA" id="ARBA00022527"/>
    </source>
</evidence>
<keyword evidence="11" id="KW-0812">Transmembrane</keyword>
<protein>
    <recommendedName>
        <fullName evidence="1">non-specific serine/threonine protein kinase</fullName>
        <ecNumber evidence="1">2.7.11.1</ecNumber>
    </recommendedName>
</protein>
<evidence type="ECO:0000313" key="14">
    <source>
        <dbReference type="EMBL" id="MCU5745751.1"/>
    </source>
</evidence>
<keyword evidence="4 9" id="KW-0547">Nucleotide-binding</keyword>
<evidence type="ECO:0000256" key="8">
    <source>
        <dbReference type="ARBA" id="ARBA00048679"/>
    </source>
</evidence>
<dbReference type="InterPro" id="IPR017441">
    <property type="entry name" value="Protein_kinase_ATP_BS"/>
</dbReference>
<name>A0ABT2QP51_9STAP</name>
<dbReference type="PANTHER" id="PTHR43289">
    <property type="entry name" value="MITOGEN-ACTIVATED PROTEIN KINASE KINASE KINASE 20-RELATED"/>
    <property type="match status" value="1"/>
</dbReference>
<evidence type="ECO:0000256" key="4">
    <source>
        <dbReference type="ARBA" id="ARBA00022741"/>
    </source>
</evidence>
<evidence type="ECO:0000259" key="13">
    <source>
        <dbReference type="PROSITE" id="PS51178"/>
    </source>
</evidence>
<sequence length="700" mass="79297">MMGHYVNERYRITKKLGGGGMSTVYLAEDTILNRSVAVKAIAVSAGEKEEILQRFQKEVHNLTQLSHPNIVDVYDIDEGEDDNFYIVMEYLEGPTLNDFIRAHHPLDVPTIINFTHQILEGIEHAHAHQIVHRDIKPHNILITKDKKLKILDFGIAKALSETAKTETNSVLGTVQYLSPEQARGERTDKATDIYSIGIVLYEMLLGKPPFTGETAISVALQHIQSSVPNPTEQREEIPQSLSNVVLRATEKNKNDRYPTIEAMREDLNSCLNQTRQNEEVYHTDNTQTKTVPIQTDKIVENFNRDTKVMTQDNDQSSLSAEDRPNHQHFQSDESQFYAIPAKKRSRKKKIFLAFIFLLLLAALIGFVIWGMFGNKYSEAPDVSHKTQNEAERLLKNKKLKTGRIQHEYSDKVEEGKVIRTDPKIGSRVKQGSKVNLVLSKGPKMSEMPSLFNMTKESAKDHLEKLGFTDVEIDQAYTKSNIAKGHIEDQSIEPGKKVKIHGTHIKLTESLGVKQVKVGDYEGDDVKEATKELQQKGFNVTITKKQYDDEIEKNHIISQTPKNKKVDEGSTVQLIISRGAKKEDKAEKHDDNKDTDSEHESKDKKSESRTTAQDSEDEKSVKEHDATVEIPYSDKNGKRQKVEIIKRDSNYTGDSPYKTYSISSDKEVTIPLEIEKGHDAGYTVRVDNKIVADKDIDYDDA</sequence>
<dbReference type="Gene3D" id="3.30.200.20">
    <property type="entry name" value="Phosphorylase Kinase, domain 1"/>
    <property type="match status" value="1"/>
</dbReference>
<dbReference type="EMBL" id="JAOPKZ010000004">
    <property type="protein sequence ID" value="MCU5745751.1"/>
    <property type="molecule type" value="Genomic_DNA"/>
</dbReference>
<evidence type="ECO:0000256" key="9">
    <source>
        <dbReference type="PROSITE-ProRule" id="PRU10141"/>
    </source>
</evidence>
<dbReference type="GO" id="GO:0016301">
    <property type="term" value="F:kinase activity"/>
    <property type="evidence" value="ECO:0007669"/>
    <property type="project" value="UniProtKB-KW"/>
</dbReference>
<feature type="region of interest" description="Disordered" evidence="10">
    <location>
        <begin position="576"/>
        <end position="640"/>
    </location>
</feature>
<evidence type="ECO:0000256" key="6">
    <source>
        <dbReference type="ARBA" id="ARBA00022840"/>
    </source>
</evidence>
<organism evidence="14 15">
    <name type="scientific">Staphylococcus marylandisciuri</name>
    <dbReference type="NCBI Taxonomy" id="2981529"/>
    <lineage>
        <taxon>Bacteria</taxon>
        <taxon>Bacillati</taxon>
        <taxon>Bacillota</taxon>
        <taxon>Bacilli</taxon>
        <taxon>Bacillales</taxon>
        <taxon>Staphylococcaceae</taxon>
        <taxon>Staphylococcus</taxon>
    </lineage>
</organism>
<feature type="region of interest" description="Disordered" evidence="10">
    <location>
        <begin position="306"/>
        <end position="332"/>
    </location>
</feature>
<dbReference type="InterPro" id="IPR011009">
    <property type="entry name" value="Kinase-like_dom_sf"/>
</dbReference>
<feature type="domain" description="PASTA" evidence="13">
    <location>
        <begin position="441"/>
        <end position="510"/>
    </location>
</feature>
<keyword evidence="3" id="KW-0808">Transferase</keyword>
<dbReference type="PANTHER" id="PTHR43289:SF34">
    <property type="entry name" value="SERINE_THREONINE-PROTEIN KINASE YBDM-RELATED"/>
    <property type="match status" value="1"/>
</dbReference>
<feature type="binding site" evidence="9">
    <location>
        <position position="39"/>
    </location>
    <ligand>
        <name>ATP</name>
        <dbReference type="ChEBI" id="CHEBI:30616"/>
    </ligand>
</feature>
<dbReference type="SMART" id="SM00740">
    <property type="entry name" value="PASTA"/>
    <property type="match status" value="3"/>
</dbReference>
<keyword evidence="6 9" id="KW-0067">ATP-binding</keyword>
<feature type="compositionally biased region" description="Basic and acidic residues" evidence="10">
    <location>
        <begin position="320"/>
        <end position="331"/>
    </location>
</feature>
<dbReference type="PROSITE" id="PS00108">
    <property type="entry name" value="PROTEIN_KINASE_ST"/>
    <property type="match status" value="1"/>
</dbReference>
<feature type="domain" description="PASTA" evidence="13">
    <location>
        <begin position="511"/>
        <end position="577"/>
    </location>
</feature>
<comment type="catalytic activity">
    <reaction evidence="7">
        <text>L-threonyl-[protein] + ATP = O-phospho-L-threonyl-[protein] + ADP + H(+)</text>
        <dbReference type="Rhea" id="RHEA:46608"/>
        <dbReference type="Rhea" id="RHEA-COMP:11060"/>
        <dbReference type="Rhea" id="RHEA-COMP:11605"/>
        <dbReference type="ChEBI" id="CHEBI:15378"/>
        <dbReference type="ChEBI" id="CHEBI:30013"/>
        <dbReference type="ChEBI" id="CHEBI:30616"/>
        <dbReference type="ChEBI" id="CHEBI:61977"/>
        <dbReference type="ChEBI" id="CHEBI:456216"/>
        <dbReference type="EC" id="2.7.11.1"/>
    </reaction>
</comment>
<evidence type="ECO:0000256" key="11">
    <source>
        <dbReference type="SAM" id="Phobius"/>
    </source>
</evidence>
<accession>A0ABT2QP51</accession>
<dbReference type="PROSITE" id="PS51178">
    <property type="entry name" value="PASTA"/>
    <property type="match status" value="3"/>
</dbReference>
<dbReference type="InterPro" id="IPR005543">
    <property type="entry name" value="PASTA_dom"/>
</dbReference>
<evidence type="ECO:0000256" key="1">
    <source>
        <dbReference type="ARBA" id="ARBA00012513"/>
    </source>
</evidence>
<dbReference type="Gene3D" id="1.10.510.10">
    <property type="entry name" value="Transferase(Phosphotransferase) domain 1"/>
    <property type="match status" value="1"/>
</dbReference>
<keyword evidence="11" id="KW-1133">Transmembrane helix</keyword>
<dbReference type="Pfam" id="PF21160">
    <property type="entry name" value="PrkC-like_PASTA-like"/>
    <property type="match status" value="1"/>
</dbReference>
<dbReference type="NCBIfam" id="NF033483">
    <property type="entry name" value="PknB_PASTA_kin"/>
    <property type="match status" value="1"/>
</dbReference>
<evidence type="ECO:0000256" key="5">
    <source>
        <dbReference type="ARBA" id="ARBA00022777"/>
    </source>
</evidence>
<keyword evidence="11" id="KW-0472">Membrane</keyword>
<feature type="transmembrane region" description="Helical" evidence="11">
    <location>
        <begin position="350"/>
        <end position="372"/>
    </location>
</feature>